<comment type="caution">
    <text evidence="2">The sequence shown here is derived from an EMBL/GenBank/DDBJ whole genome shotgun (WGS) entry which is preliminary data.</text>
</comment>
<dbReference type="Gene3D" id="3.40.630.30">
    <property type="match status" value="1"/>
</dbReference>
<organism evidence="2 3">
    <name type="scientific">Candidatus Wildermuthbacteria bacterium RIFCSPHIGHO2_02_FULL_45_25</name>
    <dbReference type="NCBI Taxonomy" id="1802450"/>
    <lineage>
        <taxon>Bacteria</taxon>
        <taxon>Candidatus Wildermuthiibacteriota</taxon>
    </lineage>
</organism>
<reference evidence="2 3" key="1">
    <citation type="journal article" date="2016" name="Nat. Commun.">
        <title>Thousands of microbial genomes shed light on interconnected biogeochemical processes in an aquifer system.</title>
        <authorList>
            <person name="Anantharaman K."/>
            <person name="Brown C.T."/>
            <person name="Hug L.A."/>
            <person name="Sharon I."/>
            <person name="Castelle C.J."/>
            <person name="Probst A.J."/>
            <person name="Thomas B.C."/>
            <person name="Singh A."/>
            <person name="Wilkins M.J."/>
            <person name="Karaoz U."/>
            <person name="Brodie E.L."/>
            <person name="Williams K.H."/>
            <person name="Hubbard S.S."/>
            <person name="Banfield J.F."/>
        </authorList>
    </citation>
    <scope>NUCLEOTIDE SEQUENCE [LARGE SCALE GENOMIC DNA]</scope>
</reference>
<dbReference type="InterPro" id="IPR050276">
    <property type="entry name" value="MshD_Acetyltransferase"/>
</dbReference>
<sequence>MGQKQDAVIFARLHKQEISQGFLSTLPTAFLQQLYEAILTFPGGVVVAACEGTKVIGFVAGVSSASDFYRYFFRNYMISGFFVLLKRLGNIGTIRRIIEVLLYPKKEHHVSEAELLTIAVAHEYQGKGVAGKMLPAFVEGMKQQHITTFKVLVGEELAHAIRFYEKSGFQFLRNTSVHGNKVSRVYIYDIH</sequence>
<protein>
    <recommendedName>
        <fullName evidence="1">N-acetyltransferase domain-containing protein</fullName>
    </recommendedName>
</protein>
<evidence type="ECO:0000259" key="1">
    <source>
        <dbReference type="PROSITE" id="PS51186"/>
    </source>
</evidence>
<dbReference type="PANTHER" id="PTHR43617">
    <property type="entry name" value="L-AMINO ACID N-ACETYLTRANSFERASE"/>
    <property type="match status" value="1"/>
</dbReference>
<name>A0A1G2R111_9BACT</name>
<proteinExistence type="predicted"/>
<dbReference type="GO" id="GO:0016747">
    <property type="term" value="F:acyltransferase activity, transferring groups other than amino-acyl groups"/>
    <property type="evidence" value="ECO:0007669"/>
    <property type="project" value="InterPro"/>
</dbReference>
<dbReference type="AlphaFoldDB" id="A0A1G2R111"/>
<dbReference type="InterPro" id="IPR000182">
    <property type="entry name" value="GNAT_dom"/>
</dbReference>
<dbReference type="PROSITE" id="PS51186">
    <property type="entry name" value="GNAT"/>
    <property type="match status" value="1"/>
</dbReference>
<dbReference type="Proteomes" id="UP000178092">
    <property type="component" value="Unassembled WGS sequence"/>
</dbReference>
<dbReference type="Pfam" id="PF00583">
    <property type="entry name" value="Acetyltransf_1"/>
    <property type="match status" value="1"/>
</dbReference>
<dbReference type="InterPro" id="IPR016181">
    <property type="entry name" value="Acyl_CoA_acyltransferase"/>
</dbReference>
<evidence type="ECO:0000313" key="3">
    <source>
        <dbReference type="Proteomes" id="UP000178092"/>
    </source>
</evidence>
<evidence type="ECO:0000313" key="2">
    <source>
        <dbReference type="EMBL" id="OHA66536.1"/>
    </source>
</evidence>
<feature type="domain" description="N-acetyltransferase" evidence="1">
    <location>
        <begin position="1"/>
        <end position="191"/>
    </location>
</feature>
<gene>
    <name evidence="2" type="ORF">A3C04_03595</name>
</gene>
<accession>A0A1G2R111</accession>
<dbReference type="EMBL" id="MHTV01000031">
    <property type="protein sequence ID" value="OHA66536.1"/>
    <property type="molecule type" value="Genomic_DNA"/>
</dbReference>
<dbReference type="SUPFAM" id="SSF55729">
    <property type="entry name" value="Acyl-CoA N-acyltransferases (Nat)"/>
    <property type="match status" value="1"/>
</dbReference>